<keyword evidence="2" id="KW-1185">Reference proteome</keyword>
<gene>
    <name evidence="1" type="ORF">E1294_31165</name>
</gene>
<name>A0A4R4WE64_9ACTN</name>
<evidence type="ECO:0000313" key="2">
    <source>
        <dbReference type="Proteomes" id="UP000294543"/>
    </source>
</evidence>
<comment type="caution">
    <text evidence="1">The sequence shown here is derived from an EMBL/GenBank/DDBJ whole genome shotgun (WGS) entry which is preliminary data.</text>
</comment>
<dbReference type="EMBL" id="SMKP01000104">
    <property type="protein sequence ID" value="TDD16531.1"/>
    <property type="molecule type" value="Genomic_DNA"/>
</dbReference>
<organism evidence="1 2">
    <name type="scientific">Nonomuraea diastatica</name>
    <dbReference type="NCBI Taxonomy" id="1848329"/>
    <lineage>
        <taxon>Bacteria</taxon>
        <taxon>Bacillati</taxon>
        <taxon>Actinomycetota</taxon>
        <taxon>Actinomycetes</taxon>
        <taxon>Streptosporangiales</taxon>
        <taxon>Streptosporangiaceae</taxon>
        <taxon>Nonomuraea</taxon>
    </lineage>
</organism>
<accession>A0A4R4WE64</accession>
<dbReference type="Proteomes" id="UP000294543">
    <property type="component" value="Unassembled WGS sequence"/>
</dbReference>
<proteinExistence type="predicted"/>
<dbReference type="OrthoDB" id="3534685at2"/>
<evidence type="ECO:0000313" key="1">
    <source>
        <dbReference type="EMBL" id="TDD16531.1"/>
    </source>
</evidence>
<dbReference type="AlphaFoldDB" id="A0A4R4WE64"/>
<sequence length="168" mass="18531">MIWLRSNHGRELSYADIAAGVGIKDGPHLRRAVKLVRVIAANRGDRLERFQPSADPARRDAARRRVWTTRYMREGHGDEFSARDAMSAARAAMTSVKDMHRATTFEAANPHSIARTEFATMAQAADECITKVAGLDTVGEQAVRRENTSLLTQMIADLEARLTEPAAG</sequence>
<reference evidence="1 2" key="1">
    <citation type="submission" date="2019-03" db="EMBL/GenBank/DDBJ databases">
        <title>Draft genome sequences of novel Actinobacteria.</title>
        <authorList>
            <person name="Sahin N."/>
            <person name="Ay H."/>
            <person name="Saygin H."/>
        </authorList>
    </citation>
    <scope>NUCLEOTIDE SEQUENCE [LARGE SCALE GENOMIC DNA]</scope>
    <source>
        <strain evidence="1 2">KC712</strain>
    </source>
</reference>
<protein>
    <submittedName>
        <fullName evidence="1">Uncharacterized protein</fullName>
    </submittedName>
</protein>